<reference evidence="15 16" key="1">
    <citation type="submission" date="2019-07" db="EMBL/GenBank/DDBJ databases">
        <title>Genome assembly of two rare yeast pathogens: Diutina rugosa and Trichomonascus ciferrii.</title>
        <authorList>
            <person name="Mixao V."/>
            <person name="Saus E."/>
            <person name="Hansen A."/>
            <person name="Lass-Flor C."/>
            <person name="Gabaldon T."/>
        </authorList>
    </citation>
    <scope>NUCLEOTIDE SEQUENCE [LARGE SCALE GENOMIC DNA]</scope>
    <source>
        <strain evidence="15 16">CBS 613</strain>
    </source>
</reference>
<evidence type="ECO:0000313" key="15">
    <source>
        <dbReference type="EMBL" id="KAA8903813.1"/>
    </source>
</evidence>
<dbReference type="InterPro" id="IPR001163">
    <property type="entry name" value="Sm_dom_euk/arc"/>
</dbReference>
<keyword evidence="8 13" id="KW-0747">Spliceosome</keyword>
<evidence type="ECO:0000259" key="14">
    <source>
        <dbReference type="PROSITE" id="PS52002"/>
    </source>
</evidence>
<dbReference type="InterPro" id="IPR047575">
    <property type="entry name" value="Sm"/>
</dbReference>
<dbReference type="SUPFAM" id="SSF50182">
    <property type="entry name" value="Sm-like ribonucleoproteins"/>
    <property type="match status" value="1"/>
</dbReference>
<evidence type="ECO:0000256" key="6">
    <source>
        <dbReference type="ARBA" id="ARBA00022664"/>
    </source>
</evidence>
<comment type="caution">
    <text evidence="15">The sequence shown here is derived from an EMBL/GenBank/DDBJ whole genome shotgun (WGS) entry which is preliminary data.</text>
</comment>
<keyword evidence="12 13" id="KW-0687">Ribonucleoprotein</keyword>
<dbReference type="Proteomes" id="UP000449547">
    <property type="component" value="Unassembled WGS sequence"/>
</dbReference>
<evidence type="ECO:0000256" key="5">
    <source>
        <dbReference type="ARBA" id="ARBA00022552"/>
    </source>
</evidence>
<keyword evidence="5" id="KW-0698">rRNA processing</keyword>
<dbReference type="SMART" id="SM00651">
    <property type="entry name" value="Sm"/>
    <property type="match status" value="1"/>
</dbReference>
<evidence type="ECO:0000256" key="12">
    <source>
        <dbReference type="ARBA" id="ARBA00023274"/>
    </source>
</evidence>
<evidence type="ECO:0000256" key="3">
    <source>
        <dbReference type="ARBA" id="ARBA00007927"/>
    </source>
</evidence>
<dbReference type="GO" id="GO:0005688">
    <property type="term" value="C:U6 snRNP"/>
    <property type="evidence" value="ECO:0007669"/>
    <property type="project" value="TreeGrafter"/>
</dbReference>
<evidence type="ECO:0000256" key="1">
    <source>
        <dbReference type="ARBA" id="ARBA00004123"/>
    </source>
</evidence>
<keyword evidence="16" id="KW-1185">Reference proteome</keyword>
<dbReference type="InterPro" id="IPR010920">
    <property type="entry name" value="LSM_dom_sf"/>
</dbReference>
<dbReference type="PANTHER" id="PTHR11021">
    <property type="entry name" value="SMALL NUCLEAR RIBONUCLEOPROTEIN F SNRNP-F"/>
    <property type="match status" value="1"/>
</dbReference>
<evidence type="ECO:0000256" key="8">
    <source>
        <dbReference type="ARBA" id="ARBA00022728"/>
    </source>
</evidence>
<keyword evidence="7" id="KW-0819">tRNA processing</keyword>
<dbReference type="GO" id="GO:0005732">
    <property type="term" value="C:sno(s)RNA-containing ribonucleoprotein complex"/>
    <property type="evidence" value="ECO:0007669"/>
    <property type="project" value="TreeGrafter"/>
</dbReference>
<name>A0A642URH6_DIURU</name>
<protein>
    <recommendedName>
        <fullName evidence="14">Sm domain-containing protein</fullName>
    </recommendedName>
</protein>
<dbReference type="GO" id="GO:0005730">
    <property type="term" value="C:nucleolus"/>
    <property type="evidence" value="ECO:0007669"/>
    <property type="project" value="TreeGrafter"/>
</dbReference>
<dbReference type="GO" id="GO:0008033">
    <property type="term" value="P:tRNA processing"/>
    <property type="evidence" value="ECO:0007669"/>
    <property type="project" value="UniProtKB-KW"/>
</dbReference>
<dbReference type="GO" id="GO:0046540">
    <property type="term" value="C:U4/U6 x U5 tri-snRNP complex"/>
    <property type="evidence" value="ECO:0007669"/>
    <property type="project" value="TreeGrafter"/>
</dbReference>
<keyword evidence="6 13" id="KW-0507">mRNA processing</keyword>
<gene>
    <name evidence="15" type="ORF">DIURU_002325</name>
</gene>
<dbReference type="GO" id="GO:0000932">
    <property type="term" value="C:P-body"/>
    <property type="evidence" value="ECO:0007669"/>
    <property type="project" value="TreeGrafter"/>
</dbReference>
<evidence type="ECO:0000256" key="9">
    <source>
        <dbReference type="ARBA" id="ARBA00022884"/>
    </source>
</evidence>
<dbReference type="VEuPathDB" id="FungiDB:DIURU_002325"/>
<feature type="domain" description="Sm" evidence="14">
    <location>
        <begin position="4"/>
        <end position="68"/>
    </location>
</feature>
<comment type="subcellular location">
    <subcellularLocation>
        <location evidence="2">Cytoplasm</location>
    </subcellularLocation>
    <subcellularLocation>
        <location evidence="1 13">Nucleus</location>
    </subcellularLocation>
</comment>
<dbReference type="AlphaFoldDB" id="A0A642URH6"/>
<evidence type="ECO:0000256" key="4">
    <source>
        <dbReference type="ARBA" id="ARBA00022490"/>
    </source>
</evidence>
<dbReference type="PANTHER" id="PTHR11021:SF1">
    <property type="entry name" value="U6 SNRNA-ASSOCIATED SM-LIKE PROTEIN LSM6"/>
    <property type="match status" value="1"/>
</dbReference>
<dbReference type="PIRSF" id="PIRSF006609">
    <property type="entry name" value="snRNP_SmF"/>
    <property type="match status" value="1"/>
</dbReference>
<evidence type="ECO:0000313" key="16">
    <source>
        <dbReference type="Proteomes" id="UP000449547"/>
    </source>
</evidence>
<dbReference type="FunFam" id="2.30.30.100:FF:000037">
    <property type="entry name" value="U6 snRNA-associated Sm-like protein LSm6"/>
    <property type="match status" value="1"/>
</dbReference>
<dbReference type="Pfam" id="PF01423">
    <property type="entry name" value="LSM"/>
    <property type="match status" value="1"/>
</dbReference>
<evidence type="ECO:0000256" key="2">
    <source>
        <dbReference type="ARBA" id="ARBA00004496"/>
    </source>
</evidence>
<keyword evidence="9 13" id="KW-0694">RNA-binding</keyword>
<dbReference type="GO" id="GO:0000398">
    <property type="term" value="P:mRNA splicing, via spliceosome"/>
    <property type="evidence" value="ECO:0007669"/>
    <property type="project" value="InterPro"/>
</dbReference>
<dbReference type="GeneID" id="54780976"/>
<dbReference type="Gene3D" id="2.30.30.100">
    <property type="match status" value="1"/>
</dbReference>
<evidence type="ECO:0000256" key="11">
    <source>
        <dbReference type="ARBA" id="ARBA00023242"/>
    </source>
</evidence>
<dbReference type="OMA" id="EQTVEYV"/>
<evidence type="ECO:0000256" key="10">
    <source>
        <dbReference type="ARBA" id="ARBA00023187"/>
    </source>
</evidence>
<evidence type="ECO:0000256" key="7">
    <source>
        <dbReference type="ARBA" id="ARBA00022694"/>
    </source>
</evidence>
<proteinExistence type="inferred from homology"/>
<accession>A0A642URH6</accession>
<dbReference type="GO" id="GO:0030490">
    <property type="term" value="P:maturation of SSU-rRNA"/>
    <property type="evidence" value="ECO:0007669"/>
    <property type="project" value="TreeGrafter"/>
</dbReference>
<dbReference type="EMBL" id="SWFT01000066">
    <property type="protein sequence ID" value="KAA8903813.1"/>
    <property type="molecule type" value="Genomic_DNA"/>
</dbReference>
<dbReference type="RefSeq" id="XP_034013019.1">
    <property type="nucleotide sequence ID" value="XM_034154964.1"/>
</dbReference>
<dbReference type="OrthoDB" id="268799at2759"/>
<evidence type="ECO:0000256" key="13">
    <source>
        <dbReference type="PIRNR" id="PIRNR006609"/>
    </source>
</evidence>
<keyword evidence="11 13" id="KW-0539">Nucleus</keyword>
<keyword evidence="4" id="KW-0963">Cytoplasm</keyword>
<dbReference type="PROSITE" id="PS52002">
    <property type="entry name" value="SM"/>
    <property type="match status" value="1"/>
</dbReference>
<dbReference type="GO" id="GO:0005681">
    <property type="term" value="C:spliceosomal complex"/>
    <property type="evidence" value="ECO:0007669"/>
    <property type="project" value="UniProtKB-KW"/>
</dbReference>
<sequence length="68" mass="7389">MSIDPSTFLSDIIGSSVVVKLHNGLLYRGSLQSIDGYMNIVLENGKEMAGESVTKEWGDVFIRGNNGK</sequence>
<keyword evidence="10 13" id="KW-0508">mRNA splicing</keyword>
<comment type="similarity">
    <text evidence="3 13">Belongs to the snRNP Sm proteins family. SmF/LSm6 subfamily.</text>
</comment>
<dbReference type="InterPro" id="IPR016487">
    <property type="entry name" value="Lsm6/sSmF"/>
</dbReference>
<dbReference type="GO" id="GO:0003723">
    <property type="term" value="F:RNA binding"/>
    <property type="evidence" value="ECO:0007669"/>
    <property type="project" value="UniProtKB-UniRule"/>
</dbReference>
<organism evidence="15 16">
    <name type="scientific">Diutina rugosa</name>
    <name type="common">Yeast</name>
    <name type="synonym">Candida rugosa</name>
    <dbReference type="NCBI Taxonomy" id="5481"/>
    <lineage>
        <taxon>Eukaryota</taxon>
        <taxon>Fungi</taxon>
        <taxon>Dikarya</taxon>
        <taxon>Ascomycota</taxon>
        <taxon>Saccharomycotina</taxon>
        <taxon>Pichiomycetes</taxon>
        <taxon>Debaryomycetaceae</taxon>
        <taxon>Diutina</taxon>
    </lineage>
</organism>